<feature type="transmembrane region" description="Helical" evidence="5">
    <location>
        <begin position="6"/>
        <end position="29"/>
    </location>
</feature>
<dbReference type="Proteomes" id="UP000027154">
    <property type="component" value="Unassembled WGS sequence"/>
</dbReference>
<comment type="caution">
    <text evidence="8">The sequence shown here is derived from an EMBL/GenBank/DDBJ whole genome shotgun (WGS) entry which is preliminary data.</text>
</comment>
<keyword evidence="5" id="KW-0812">Transmembrane</keyword>
<dbReference type="Pfam" id="PF25917">
    <property type="entry name" value="BSH_RND"/>
    <property type="match status" value="1"/>
</dbReference>
<comment type="subcellular location">
    <subcellularLocation>
        <location evidence="1">Cell envelope</location>
    </subcellularLocation>
</comment>
<evidence type="ECO:0000313" key="9">
    <source>
        <dbReference type="Proteomes" id="UP000027154"/>
    </source>
</evidence>
<evidence type="ECO:0000256" key="2">
    <source>
        <dbReference type="ARBA" id="ARBA00009477"/>
    </source>
</evidence>
<dbReference type="Gene3D" id="2.40.30.170">
    <property type="match status" value="1"/>
</dbReference>
<reference evidence="8 9" key="1">
    <citation type="submission" date="2014-04" db="EMBL/GenBank/DDBJ databases">
        <title>Pseudoalteromonas galatheae sp. nov., isolated from a deep-sea polychaete near Canal Concepcion, Chile.</title>
        <authorList>
            <person name="Machado H.R."/>
            <person name="Gram L."/>
            <person name="Vynne N.G."/>
        </authorList>
    </citation>
    <scope>NUCLEOTIDE SEQUENCE [LARGE SCALE GENOMIC DNA]</scope>
    <source>
        <strain evidence="8 9">KMM216</strain>
    </source>
</reference>
<dbReference type="RefSeq" id="WP_033028897.1">
    <property type="nucleotide sequence ID" value="NZ_JJNZ01000019.1"/>
</dbReference>
<proteinExistence type="inferred from homology"/>
<evidence type="ECO:0000259" key="7">
    <source>
        <dbReference type="Pfam" id="PF25967"/>
    </source>
</evidence>
<gene>
    <name evidence="8" type="ORF">DC53_06275</name>
</gene>
<organism evidence="8 9">
    <name type="scientific">Pseudoalteromonas fuliginea</name>
    <dbReference type="NCBI Taxonomy" id="1872678"/>
    <lineage>
        <taxon>Bacteria</taxon>
        <taxon>Pseudomonadati</taxon>
        <taxon>Pseudomonadota</taxon>
        <taxon>Gammaproteobacteria</taxon>
        <taxon>Alteromonadales</taxon>
        <taxon>Pseudoalteromonadaceae</taxon>
        <taxon>Pseudoalteromonas</taxon>
    </lineage>
</organism>
<dbReference type="Gene3D" id="1.10.287.470">
    <property type="entry name" value="Helix hairpin bin"/>
    <property type="match status" value="1"/>
</dbReference>
<keyword evidence="4" id="KW-0175">Coiled coil</keyword>
<evidence type="ECO:0000256" key="4">
    <source>
        <dbReference type="SAM" id="Coils"/>
    </source>
</evidence>
<protein>
    <submittedName>
        <fullName evidence="8">Membrane protein</fullName>
    </submittedName>
</protein>
<dbReference type="EMBL" id="JJNZ01000019">
    <property type="protein sequence ID" value="KDC51985.1"/>
    <property type="molecule type" value="Genomic_DNA"/>
</dbReference>
<feature type="coiled-coil region" evidence="4">
    <location>
        <begin position="118"/>
        <end position="184"/>
    </location>
</feature>
<keyword evidence="5" id="KW-0472">Membrane</keyword>
<name>A0ABD3YB78_9GAMM</name>
<dbReference type="NCBIfam" id="TIGR01730">
    <property type="entry name" value="RND_mfp"/>
    <property type="match status" value="1"/>
</dbReference>
<feature type="domain" description="Multidrug resistance protein MdtA-like barrel-sandwich hybrid" evidence="6">
    <location>
        <begin position="71"/>
        <end position="208"/>
    </location>
</feature>
<dbReference type="InterPro" id="IPR006143">
    <property type="entry name" value="RND_pump_MFP"/>
</dbReference>
<dbReference type="InterPro" id="IPR058627">
    <property type="entry name" value="MdtA-like_C"/>
</dbReference>
<evidence type="ECO:0000256" key="3">
    <source>
        <dbReference type="ARBA" id="ARBA00022448"/>
    </source>
</evidence>
<evidence type="ECO:0000313" key="8">
    <source>
        <dbReference type="EMBL" id="KDC51985.1"/>
    </source>
</evidence>
<dbReference type="AlphaFoldDB" id="A0ABD3YB78"/>
<dbReference type="Pfam" id="PF25967">
    <property type="entry name" value="RND-MFP_C"/>
    <property type="match status" value="1"/>
</dbReference>
<dbReference type="Gene3D" id="2.40.420.20">
    <property type="match status" value="1"/>
</dbReference>
<evidence type="ECO:0000256" key="5">
    <source>
        <dbReference type="SAM" id="Phobius"/>
    </source>
</evidence>
<feature type="domain" description="Multidrug resistance protein MdtA-like C-terminal permuted SH3" evidence="7">
    <location>
        <begin position="314"/>
        <end position="358"/>
    </location>
</feature>
<sequence>MQSNSLRWVFPFVALALGIVGFMAINAIAKESEKKEVIDARPTVQVEPVAANDHQVIINSYGEVKPLENTQLSAQVSGEVLSWHPNFVAGGVVARGETLFTIEKDNYEAAVLVAEAELARAQAGLIEEQAQAQVAEDEAKRFPSKARTDLFLRKPQVLSAQASVKSAQAALKRAQRDLDNCDVTAPYDALVISRNIGVGQFVTMGSQVAELNNIETAEVIIPIAGFDSVFLPERIKGITATIIQKGLNSFTREGVIDRDLGIVDNATRMSSLVVRIEDPYGLKNKQPAIKFGSYVQINFAGAMLNNIYRLPQELVNNKTVWIVNEEQQLEPRKVTVIREEGEYFYISDGLQADDKLVITLPEYPQKGMAVKIAGLQDTKKTEALENASTEKL</sequence>
<evidence type="ECO:0000259" key="6">
    <source>
        <dbReference type="Pfam" id="PF25917"/>
    </source>
</evidence>
<accession>A0ABD3YB78</accession>
<keyword evidence="3" id="KW-0813">Transport</keyword>
<dbReference type="PANTHER" id="PTHR30469">
    <property type="entry name" value="MULTIDRUG RESISTANCE PROTEIN MDTA"/>
    <property type="match status" value="1"/>
</dbReference>
<dbReference type="InterPro" id="IPR058625">
    <property type="entry name" value="MdtA-like_BSH"/>
</dbReference>
<keyword evidence="5" id="KW-1133">Transmembrane helix</keyword>
<evidence type="ECO:0000256" key="1">
    <source>
        <dbReference type="ARBA" id="ARBA00004196"/>
    </source>
</evidence>
<comment type="similarity">
    <text evidence="2">Belongs to the membrane fusion protein (MFP) (TC 8.A.1) family.</text>
</comment>
<dbReference type="SUPFAM" id="SSF111369">
    <property type="entry name" value="HlyD-like secretion proteins"/>
    <property type="match status" value="1"/>
</dbReference>
<dbReference type="PANTHER" id="PTHR30469:SF12">
    <property type="entry name" value="MULTIDRUG RESISTANCE PROTEIN MDTA"/>
    <property type="match status" value="1"/>
</dbReference>
<dbReference type="Gene3D" id="2.40.50.100">
    <property type="match status" value="1"/>
</dbReference>